<keyword evidence="3" id="KW-0805">Transcription regulation</keyword>
<dbReference type="InterPro" id="IPR009057">
    <property type="entry name" value="Homeodomain-like_sf"/>
</dbReference>
<keyword evidence="6" id="KW-0539">Nucleus</keyword>
<dbReference type="SMART" id="SM00717">
    <property type="entry name" value="SANT"/>
    <property type="match status" value="2"/>
</dbReference>
<evidence type="ECO:0000313" key="9">
    <source>
        <dbReference type="EMBL" id="AQZ26708.1"/>
    </source>
</evidence>
<name>A0A1U9XQP0_9MONI</name>
<dbReference type="Pfam" id="PF00249">
    <property type="entry name" value="Myb_DNA-binding"/>
    <property type="match status" value="2"/>
</dbReference>
<dbReference type="PROSITE" id="PS50090">
    <property type="entry name" value="MYB_LIKE"/>
    <property type="match status" value="2"/>
</dbReference>
<keyword evidence="2" id="KW-0677">Repeat</keyword>
<dbReference type="FunFam" id="1.10.10.60:FF:000140">
    <property type="entry name" value="Myb transcription factor"/>
    <property type="match status" value="1"/>
</dbReference>
<dbReference type="AlphaFoldDB" id="A0A1U9XQP0"/>
<dbReference type="EMBL" id="KY681810">
    <property type="protein sequence ID" value="AQZ26708.1"/>
    <property type="molecule type" value="mRNA"/>
</dbReference>
<comment type="subcellular location">
    <subcellularLocation>
        <location evidence="1">Nucleus</location>
    </subcellularLocation>
</comment>
<evidence type="ECO:0000256" key="6">
    <source>
        <dbReference type="ARBA" id="ARBA00023242"/>
    </source>
</evidence>
<dbReference type="InterPro" id="IPR017930">
    <property type="entry name" value="Myb_dom"/>
</dbReference>
<proteinExistence type="evidence at transcript level"/>
<dbReference type="GO" id="GO:0003677">
    <property type="term" value="F:DNA binding"/>
    <property type="evidence" value="ECO:0007669"/>
    <property type="project" value="UniProtKB-KW"/>
</dbReference>
<dbReference type="FunFam" id="1.10.10.60:FF:000158">
    <property type="entry name" value="MYB transcription factor"/>
    <property type="match status" value="1"/>
</dbReference>
<dbReference type="PANTHER" id="PTHR47997:SF75">
    <property type="entry name" value="MYB DOMAIN PROTEIN 55"/>
    <property type="match status" value="1"/>
</dbReference>
<evidence type="ECO:0000256" key="1">
    <source>
        <dbReference type="ARBA" id="ARBA00004123"/>
    </source>
</evidence>
<dbReference type="PROSITE" id="PS51294">
    <property type="entry name" value="HTH_MYB"/>
    <property type="match status" value="2"/>
</dbReference>
<keyword evidence="4" id="KW-0238">DNA-binding</keyword>
<dbReference type="SUPFAM" id="SSF46689">
    <property type="entry name" value="Homeodomain-like"/>
    <property type="match status" value="1"/>
</dbReference>
<dbReference type="GO" id="GO:0005634">
    <property type="term" value="C:nucleus"/>
    <property type="evidence" value="ECO:0007669"/>
    <property type="project" value="UniProtKB-SubCell"/>
</dbReference>
<dbReference type="InterPro" id="IPR051953">
    <property type="entry name" value="Plant_SW-associated_TFs"/>
</dbReference>
<feature type="domain" description="Myb-like" evidence="7">
    <location>
        <begin position="62"/>
        <end position="112"/>
    </location>
</feature>
<protein>
    <submittedName>
        <fullName evidence="9">MYB2</fullName>
    </submittedName>
</protein>
<feature type="domain" description="Myb-like" evidence="7">
    <location>
        <begin position="9"/>
        <end position="61"/>
    </location>
</feature>
<evidence type="ECO:0000256" key="3">
    <source>
        <dbReference type="ARBA" id="ARBA00023015"/>
    </source>
</evidence>
<sequence>MGRHTCCHKQKLRRGLWSPDEDEKLRLHISVHGLGCWSSVPKEAGLQRCGKSCRLRWINYLRPDLKRGDFTPSEEKTITELHSILGNRWSRIASHLPGRTDNEIKNYWNSCIKKKLTKQKSINNNASQMNSSATASSGITQKPPWLKPTFLDLGLGNNFTNNHIIQHSPADLIANPGGQSCGFVSNSIDNAQSLVYTSNTISTFKHQHWLPAPTNQSHGTIPVIKHVHMDSSHFSQFCIKSIKSSPQSTDNMSSIQNYTHNPALNTISSQNNSSMLISTPAIPTLSDEQDTIFTSSDTELGVFDELSNNSSLVNTAFNDDRFVFTNLQKPMMQQPLGNALMPKGSSANLLEMDTPCSWANDSMVIGQGSSLLNSSLRWGECSSNWPSSCESRFKNATGFGEILSTWSETARLPDDYEEEQAESAVYFMQKLESFEQF</sequence>
<dbReference type="InterPro" id="IPR001005">
    <property type="entry name" value="SANT/Myb"/>
</dbReference>
<feature type="domain" description="HTH myb-type" evidence="8">
    <location>
        <begin position="62"/>
        <end position="116"/>
    </location>
</feature>
<dbReference type="CDD" id="cd00167">
    <property type="entry name" value="SANT"/>
    <property type="match status" value="2"/>
</dbReference>
<reference evidence="9" key="1">
    <citation type="submission" date="2017-03" db="EMBL/GenBank/DDBJ databases">
        <authorList>
            <person name="Afonso C.L."/>
            <person name="Miller P.J."/>
            <person name="Scott M.A."/>
            <person name="Spackman E."/>
            <person name="Goraichik I."/>
            <person name="Dimitrov K.M."/>
            <person name="Suarez D.L."/>
            <person name="Swayne D.E."/>
        </authorList>
    </citation>
    <scope>NUCLEOTIDE SEQUENCE</scope>
</reference>
<evidence type="ECO:0000256" key="4">
    <source>
        <dbReference type="ARBA" id="ARBA00023125"/>
    </source>
</evidence>
<evidence type="ECO:0000259" key="8">
    <source>
        <dbReference type="PROSITE" id="PS51294"/>
    </source>
</evidence>
<evidence type="ECO:0000259" key="7">
    <source>
        <dbReference type="PROSITE" id="PS50090"/>
    </source>
</evidence>
<dbReference type="PANTHER" id="PTHR47997">
    <property type="entry name" value="MYB DOMAIN PROTEIN 55"/>
    <property type="match status" value="1"/>
</dbReference>
<keyword evidence="5" id="KW-0804">Transcription</keyword>
<evidence type="ECO:0000256" key="5">
    <source>
        <dbReference type="ARBA" id="ARBA00023163"/>
    </source>
</evidence>
<organism evidence="9">
    <name type="scientific">Dryopteris fragrans</name>
    <dbReference type="NCBI Taxonomy" id="239565"/>
    <lineage>
        <taxon>Eukaryota</taxon>
        <taxon>Viridiplantae</taxon>
        <taxon>Streptophyta</taxon>
        <taxon>Embryophyta</taxon>
        <taxon>Tracheophyta</taxon>
        <taxon>Polypodiopsida</taxon>
        <taxon>Polypodiidae</taxon>
        <taxon>Polypodiales</taxon>
        <taxon>Polypodiineae</taxon>
        <taxon>Dryopteridaceae</taxon>
        <taxon>Dryopteridoideae</taxon>
        <taxon>Dryopteris</taxon>
    </lineage>
</organism>
<evidence type="ECO:0000256" key="2">
    <source>
        <dbReference type="ARBA" id="ARBA00022737"/>
    </source>
</evidence>
<feature type="domain" description="HTH myb-type" evidence="8">
    <location>
        <begin position="9"/>
        <end position="61"/>
    </location>
</feature>
<accession>A0A1U9XQP0</accession>
<dbReference type="Gene3D" id="1.10.10.60">
    <property type="entry name" value="Homeodomain-like"/>
    <property type="match status" value="2"/>
</dbReference>
<gene>
    <name evidence="9" type="primary">MYB2</name>
</gene>